<reference evidence="11" key="1">
    <citation type="submission" date="2017-02" db="UniProtKB">
        <authorList>
            <consortium name="WormBaseParasite"/>
        </authorList>
    </citation>
    <scope>IDENTIFICATION</scope>
</reference>
<dbReference type="InterPro" id="IPR051061">
    <property type="entry name" value="Zinc_finger_trans_reg"/>
</dbReference>
<comment type="subcellular location">
    <subcellularLocation>
        <location evidence="1">Nucleus</location>
    </subcellularLocation>
</comment>
<keyword evidence="2" id="KW-0479">Metal-binding</keyword>
<proteinExistence type="predicted"/>
<keyword evidence="6" id="KW-0804">Transcription</keyword>
<keyword evidence="10" id="KW-1185">Reference proteome</keyword>
<evidence type="ECO:0000256" key="3">
    <source>
        <dbReference type="ARBA" id="ARBA00022771"/>
    </source>
</evidence>
<organism evidence="10 11">
    <name type="scientific">Strongyloides papillosus</name>
    <name type="common">Intestinal threadworm</name>
    <dbReference type="NCBI Taxonomy" id="174720"/>
    <lineage>
        <taxon>Eukaryota</taxon>
        <taxon>Metazoa</taxon>
        <taxon>Ecdysozoa</taxon>
        <taxon>Nematoda</taxon>
        <taxon>Chromadorea</taxon>
        <taxon>Rhabditida</taxon>
        <taxon>Tylenchina</taxon>
        <taxon>Panagrolaimomorpha</taxon>
        <taxon>Strongyloidoidea</taxon>
        <taxon>Strongyloididae</taxon>
        <taxon>Strongyloides</taxon>
    </lineage>
</organism>
<evidence type="ECO:0000256" key="7">
    <source>
        <dbReference type="ARBA" id="ARBA00023242"/>
    </source>
</evidence>
<dbReference type="Gene3D" id="3.30.160.60">
    <property type="entry name" value="Classic Zinc Finger"/>
    <property type="match status" value="1"/>
</dbReference>
<accession>A0A0N5BHI9</accession>
<evidence type="ECO:0000259" key="9">
    <source>
        <dbReference type="PROSITE" id="PS50157"/>
    </source>
</evidence>
<dbReference type="GO" id="GO:0006357">
    <property type="term" value="P:regulation of transcription by RNA polymerase II"/>
    <property type="evidence" value="ECO:0007669"/>
    <property type="project" value="TreeGrafter"/>
</dbReference>
<keyword evidence="5" id="KW-0805">Transcription regulation</keyword>
<dbReference type="WBParaSite" id="SPAL_0000542900.2">
    <property type="protein sequence ID" value="SPAL_0000542900.2"/>
    <property type="gene ID" value="SPAL_0000542900"/>
</dbReference>
<evidence type="ECO:0000256" key="8">
    <source>
        <dbReference type="PROSITE-ProRule" id="PRU00042"/>
    </source>
</evidence>
<evidence type="ECO:0000313" key="11">
    <source>
        <dbReference type="WBParaSite" id="SPAL_0000542900.2"/>
    </source>
</evidence>
<evidence type="ECO:0000256" key="2">
    <source>
        <dbReference type="ARBA" id="ARBA00022723"/>
    </source>
</evidence>
<feature type="domain" description="C2H2-type" evidence="9">
    <location>
        <begin position="242"/>
        <end position="272"/>
    </location>
</feature>
<dbReference type="PROSITE" id="PS50157">
    <property type="entry name" value="ZINC_FINGER_C2H2_2"/>
    <property type="match status" value="3"/>
</dbReference>
<evidence type="ECO:0000256" key="5">
    <source>
        <dbReference type="ARBA" id="ARBA00023015"/>
    </source>
</evidence>
<evidence type="ECO:0000256" key="1">
    <source>
        <dbReference type="ARBA" id="ARBA00004123"/>
    </source>
</evidence>
<keyword evidence="7" id="KW-0539">Nucleus</keyword>
<dbReference type="PROSITE" id="PS00028">
    <property type="entry name" value="ZINC_FINGER_C2H2_1"/>
    <property type="match status" value="4"/>
</dbReference>
<dbReference type="InterPro" id="IPR013087">
    <property type="entry name" value="Znf_C2H2_type"/>
</dbReference>
<evidence type="ECO:0000313" key="10">
    <source>
        <dbReference type="Proteomes" id="UP000046392"/>
    </source>
</evidence>
<evidence type="ECO:0000256" key="6">
    <source>
        <dbReference type="ARBA" id="ARBA00023163"/>
    </source>
</evidence>
<protein>
    <submittedName>
        <fullName evidence="11">C2H2-type domain-containing protein</fullName>
    </submittedName>
</protein>
<dbReference type="STRING" id="174720.A0A0N5BHI9"/>
<dbReference type="AlphaFoldDB" id="A0A0N5BHI9"/>
<dbReference type="Proteomes" id="UP000046392">
    <property type="component" value="Unplaced"/>
</dbReference>
<evidence type="ECO:0000256" key="4">
    <source>
        <dbReference type="ARBA" id="ARBA00022833"/>
    </source>
</evidence>
<name>A0A0N5BHI9_STREA</name>
<dbReference type="PANTHER" id="PTHR46179">
    <property type="entry name" value="ZINC FINGER PROTEIN"/>
    <property type="match status" value="1"/>
</dbReference>
<keyword evidence="4" id="KW-0862">Zinc</keyword>
<dbReference type="SMART" id="SM00355">
    <property type="entry name" value="ZnF_C2H2"/>
    <property type="match status" value="4"/>
</dbReference>
<dbReference type="GO" id="GO:0008270">
    <property type="term" value="F:zinc ion binding"/>
    <property type="evidence" value="ECO:0007669"/>
    <property type="project" value="UniProtKB-KW"/>
</dbReference>
<feature type="domain" description="C2H2-type" evidence="9">
    <location>
        <begin position="157"/>
        <end position="187"/>
    </location>
</feature>
<feature type="domain" description="C2H2-type" evidence="9">
    <location>
        <begin position="122"/>
        <end position="152"/>
    </location>
</feature>
<sequence>MCLLWYINIVFPLLKVEYEDFTLKNDAFIGIEEKDILICRLGKCKKKFLDNEALRSHRLLEHGVELRYITDRIFLDKKSFDDRGMAKKEQRYMKMSDIPRKIEKCLPHGFFCPFVRSNEDIIICSIDNCNRKFTDPEELDAHISLVHEESFETVRYFQCYTGKCEKKFLDNEALRSHRLLEHGVELRYITDRIFLDKKSFDDRGMAKKEQRYMKMSDIPRKIEKCLPHGFFCPFVRSNEDIIICSIDNCNRKFTDPEELDAHISLVHEESFETVRYFQCYTGHTHITMRASFILEKPSAIYFPGDVVAGSFSFENLEVDQEIVKVIISLQGKSSVEFMRNTDACKTIFIFTSEKNMHLDDQKSYRGKLIKPDDEY</sequence>
<dbReference type="GO" id="GO:0005634">
    <property type="term" value="C:nucleus"/>
    <property type="evidence" value="ECO:0007669"/>
    <property type="project" value="UniProtKB-SubCell"/>
</dbReference>
<dbReference type="PANTHER" id="PTHR46179:SF13">
    <property type="entry name" value="C2H2-TYPE DOMAIN-CONTAINING PROTEIN"/>
    <property type="match status" value="1"/>
</dbReference>
<keyword evidence="3 8" id="KW-0863">Zinc-finger</keyword>